<dbReference type="Gene3D" id="1.10.287.130">
    <property type="match status" value="1"/>
</dbReference>
<evidence type="ECO:0000256" key="5">
    <source>
        <dbReference type="ARBA" id="ARBA00022741"/>
    </source>
</evidence>
<organism evidence="10 11">
    <name type="scientific">Luteibacter sahnii</name>
    <dbReference type="NCBI Taxonomy" id="3021977"/>
    <lineage>
        <taxon>Bacteria</taxon>
        <taxon>Pseudomonadati</taxon>
        <taxon>Pseudomonadota</taxon>
        <taxon>Gammaproteobacteria</taxon>
        <taxon>Lysobacterales</taxon>
        <taxon>Rhodanobacteraceae</taxon>
        <taxon>Luteibacter</taxon>
    </lineage>
</organism>
<evidence type="ECO:0000256" key="1">
    <source>
        <dbReference type="ARBA" id="ARBA00000085"/>
    </source>
</evidence>
<dbReference type="CDD" id="cd00082">
    <property type="entry name" value="HisKA"/>
    <property type="match status" value="1"/>
</dbReference>
<keyword evidence="6" id="KW-0418">Kinase</keyword>
<comment type="catalytic activity">
    <reaction evidence="1">
        <text>ATP + protein L-histidine = ADP + protein N-phospho-L-histidine.</text>
        <dbReference type="EC" id="2.7.13.3"/>
    </reaction>
</comment>
<feature type="domain" description="Histidine kinase" evidence="9">
    <location>
        <begin position="125"/>
        <end position="334"/>
    </location>
</feature>
<dbReference type="SUPFAM" id="SSF47384">
    <property type="entry name" value="Homodimeric domain of signal transducing histidine kinase"/>
    <property type="match status" value="1"/>
</dbReference>
<dbReference type="PANTHER" id="PTHR43065">
    <property type="entry name" value="SENSOR HISTIDINE KINASE"/>
    <property type="match status" value="1"/>
</dbReference>
<dbReference type="Proteomes" id="UP001528850">
    <property type="component" value="Unassembled WGS sequence"/>
</dbReference>
<evidence type="ECO:0000256" key="2">
    <source>
        <dbReference type="ARBA" id="ARBA00012438"/>
    </source>
</evidence>
<evidence type="ECO:0000313" key="11">
    <source>
        <dbReference type="Proteomes" id="UP001528850"/>
    </source>
</evidence>
<keyword evidence="11" id="KW-1185">Reference proteome</keyword>
<name>A0ABT6BFF0_9GAMM</name>
<keyword evidence="8" id="KW-0902">Two-component regulatory system</keyword>
<keyword evidence="5" id="KW-0547">Nucleotide-binding</keyword>
<dbReference type="InterPro" id="IPR005467">
    <property type="entry name" value="His_kinase_dom"/>
</dbReference>
<dbReference type="EMBL" id="JARJJS010000005">
    <property type="protein sequence ID" value="MDF4026578.1"/>
    <property type="molecule type" value="Genomic_DNA"/>
</dbReference>
<dbReference type="InterPro" id="IPR003594">
    <property type="entry name" value="HATPase_dom"/>
</dbReference>
<sequence length="337" mass="36189">MPAPIPNDLLTLLGTGLALAGQDGRIQWINPALGEALDVGPRSAVGQDINALMRGAGLAAHLDRVRAEHRGFHLRAVTLGLARGRELLADLLLQPLDDGRVMVEVHPLATDLHAGTTPLSATLRGFAHEVKNPLAGLRGAAQLLQRRVRDDDLRGLAAMVIAEADRLAALADGLLRHGGSARIAPVNVHELLERLEQLLLAEPDPLQLRHDYDPSLPDTRGDGDRLLQVLLNLARNAREAGASSLVLRTRVEHGARLGERTVRAALRVDVVDDGRGVADALRDALFQPLVSGRPDGSGLGLALSREIALEHGGDLRYVSRPGETVFSLYLPMERAHE</sequence>
<evidence type="ECO:0000313" key="10">
    <source>
        <dbReference type="EMBL" id="MDF4026578.1"/>
    </source>
</evidence>
<evidence type="ECO:0000256" key="8">
    <source>
        <dbReference type="ARBA" id="ARBA00023012"/>
    </source>
</evidence>
<evidence type="ECO:0000256" key="4">
    <source>
        <dbReference type="ARBA" id="ARBA00022679"/>
    </source>
</evidence>
<accession>A0ABT6BFF0</accession>
<reference evidence="10 11" key="1">
    <citation type="journal article" date="2024" name="Curr. Microbiol.">
        <title>Luteibacter sahnii sp. nov., A Novel Yellow-Colored Xanthomonadin Pigment Producing Probiotic Bacterium from Healthy Rice Seed Microbiome.</title>
        <authorList>
            <person name="Jaiswal G."/>
            <person name="Rana R."/>
            <person name="Nayak P.K."/>
            <person name="Chouhan R."/>
            <person name="Gandhi S.G."/>
            <person name="Patel H.K."/>
            <person name="Patil P.B."/>
        </authorList>
    </citation>
    <scope>NUCLEOTIDE SEQUENCE [LARGE SCALE GENOMIC DNA]</scope>
    <source>
        <strain evidence="10 11">PPL201</strain>
    </source>
</reference>
<dbReference type="Pfam" id="PF00512">
    <property type="entry name" value="HisKA"/>
    <property type="match status" value="1"/>
</dbReference>
<keyword evidence="3" id="KW-0597">Phosphoprotein</keyword>
<dbReference type="InterPro" id="IPR036097">
    <property type="entry name" value="HisK_dim/P_sf"/>
</dbReference>
<dbReference type="GO" id="GO:0005524">
    <property type="term" value="F:ATP binding"/>
    <property type="evidence" value="ECO:0007669"/>
    <property type="project" value="UniProtKB-KW"/>
</dbReference>
<dbReference type="SMART" id="SM00387">
    <property type="entry name" value="HATPase_c"/>
    <property type="match status" value="1"/>
</dbReference>
<evidence type="ECO:0000256" key="6">
    <source>
        <dbReference type="ARBA" id="ARBA00022777"/>
    </source>
</evidence>
<protein>
    <recommendedName>
        <fullName evidence="2">histidine kinase</fullName>
        <ecNumber evidence="2">2.7.13.3</ecNumber>
    </recommendedName>
</protein>
<dbReference type="InterPro" id="IPR036890">
    <property type="entry name" value="HATPase_C_sf"/>
</dbReference>
<dbReference type="Pfam" id="PF02518">
    <property type="entry name" value="HATPase_c"/>
    <property type="match status" value="1"/>
</dbReference>
<dbReference type="SUPFAM" id="SSF55874">
    <property type="entry name" value="ATPase domain of HSP90 chaperone/DNA topoisomerase II/histidine kinase"/>
    <property type="match status" value="1"/>
</dbReference>
<dbReference type="InterPro" id="IPR035965">
    <property type="entry name" value="PAS-like_dom_sf"/>
</dbReference>
<comment type="caution">
    <text evidence="10">The sequence shown here is derived from an EMBL/GenBank/DDBJ whole genome shotgun (WGS) entry which is preliminary data.</text>
</comment>
<keyword evidence="7 10" id="KW-0067">ATP-binding</keyword>
<dbReference type="InterPro" id="IPR004358">
    <property type="entry name" value="Sig_transdc_His_kin-like_C"/>
</dbReference>
<keyword evidence="4" id="KW-0808">Transferase</keyword>
<dbReference type="PROSITE" id="PS50109">
    <property type="entry name" value="HIS_KIN"/>
    <property type="match status" value="1"/>
</dbReference>
<dbReference type="InterPro" id="IPR003661">
    <property type="entry name" value="HisK_dim/P_dom"/>
</dbReference>
<dbReference type="Gene3D" id="3.30.565.10">
    <property type="entry name" value="Histidine kinase-like ATPase, C-terminal domain"/>
    <property type="match status" value="1"/>
</dbReference>
<proteinExistence type="predicted"/>
<dbReference type="PANTHER" id="PTHR43065:SF16">
    <property type="entry name" value="SENSORY HISTIDINE KINASE_PHOSPHATASE NTRB"/>
    <property type="match status" value="1"/>
</dbReference>
<gene>
    <name evidence="10" type="ORF">P3W24_16520</name>
</gene>
<dbReference type="SUPFAM" id="SSF55785">
    <property type="entry name" value="PYP-like sensor domain (PAS domain)"/>
    <property type="match status" value="1"/>
</dbReference>
<dbReference type="SMART" id="SM00388">
    <property type="entry name" value="HisKA"/>
    <property type="match status" value="1"/>
</dbReference>
<evidence type="ECO:0000256" key="3">
    <source>
        <dbReference type="ARBA" id="ARBA00022553"/>
    </source>
</evidence>
<dbReference type="PRINTS" id="PR00344">
    <property type="entry name" value="BCTRLSENSOR"/>
</dbReference>
<evidence type="ECO:0000259" key="9">
    <source>
        <dbReference type="PROSITE" id="PS50109"/>
    </source>
</evidence>
<dbReference type="Gene3D" id="3.30.450.20">
    <property type="entry name" value="PAS domain"/>
    <property type="match status" value="1"/>
</dbReference>
<dbReference type="EC" id="2.7.13.3" evidence="2"/>
<evidence type="ECO:0000256" key="7">
    <source>
        <dbReference type="ARBA" id="ARBA00022840"/>
    </source>
</evidence>